<feature type="compositionally biased region" description="Basic residues" evidence="1">
    <location>
        <begin position="9"/>
        <end position="24"/>
    </location>
</feature>
<name>A0A6J4K2E5_9PSEU</name>
<accession>A0A6J4K2E5</accession>
<feature type="compositionally biased region" description="Low complexity" evidence="1">
    <location>
        <begin position="136"/>
        <end position="153"/>
    </location>
</feature>
<reference evidence="2" key="1">
    <citation type="submission" date="2020-02" db="EMBL/GenBank/DDBJ databases">
        <authorList>
            <person name="Meier V. D."/>
        </authorList>
    </citation>
    <scope>NUCLEOTIDE SEQUENCE</scope>
    <source>
        <strain evidence="2">AVDCRST_MAG54</strain>
    </source>
</reference>
<organism evidence="2">
    <name type="scientific">uncultured Actinomycetospora sp</name>
    <dbReference type="NCBI Taxonomy" id="1135996"/>
    <lineage>
        <taxon>Bacteria</taxon>
        <taxon>Bacillati</taxon>
        <taxon>Actinomycetota</taxon>
        <taxon>Actinomycetes</taxon>
        <taxon>Pseudonocardiales</taxon>
        <taxon>Pseudonocardiaceae</taxon>
        <taxon>Actinomycetospora</taxon>
        <taxon>environmental samples</taxon>
    </lineage>
</organism>
<feature type="compositionally biased region" description="Basic residues" evidence="1">
    <location>
        <begin position="53"/>
        <end position="63"/>
    </location>
</feature>
<dbReference type="AlphaFoldDB" id="A0A6J4K2E5"/>
<evidence type="ECO:0000256" key="1">
    <source>
        <dbReference type="SAM" id="MobiDB-lite"/>
    </source>
</evidence>
<feature type="region of interest" description="Disordered" evidence="1">
    <location>
        <begin position="1"/>
        <end position="81"/>
    </location>
</feature>
<protein>
    <submittedName>
        <fullName evidence="2">Probable low-affinity inorganic phosphate transporter</fullName>
    </submittedName>
</protein>
<sequence>MTRELVRAHRDRRHRAGLRRHERLPRRGERHRDRRLDPGPDAPGGTGHGRGREPRRRPRRHGRRQDGRRGHHRGAAGSGGPGLVFSAVVGAITWNPITGYFDGRPITSAIMGAGATRRLSAVRWGVARTIVTAGCSPSPRAPSSRARSPRSPAWSCCSRPAQPKRPVM</sequence>
<proteinExistence type="predicted"/>
<evidence type="ECO:0000313" key="2">
    <source>
        <dbReference type="EMBL" id="CAA9293510.1"/>
    </source>
</evidence>
<feature type="compositionally biased region" description="Basic and acidic residues" evidence="1">
    <location>
        <begin position="25"/>
        <end position="38"/>
    </location>
</feature>
<dbReference type="EMBL" id="CADCTH010000586">
    <property type="protein sequence ID" value="CAA9293510.1"/>
    <property type="molecule type" value="Genomic_DNA"/>
</dbReference>
<feature type="region of interest" description="Disordered" evidence="1">
    <location>
        <begin position="134"/>
        <end position="168"/>
    </location>
</feature>
<gene>
    <name evidence="2" type="ORF">AVDCRST_MAG54-4651</name>
</gene>